<reference evidence="2 3" key="1">
    <citation type="journal article" date="2012" name="J. Bacteriol.">
        <title>Genome of Bacillus macauensis ZFHKF-1, a Long-Chain-Forming Bacterium.</title>
        <authorList>
            <person name="Cai L."/>
            <person name="Zhang T."/>
        </authorList>
    </citation>
    <scope>NUCLEOTIDE SEQUENCE [LARGE SCALE GENOMIC DNA]</scope>
    <source>
        <strain evidence="2 3">ZFHKF-1</strain>
    </source>
</reference>
<keyword evidence="1" id="KW-1133">Transmembrane helix</keyword>
<keyword evidence="1" id="KW-0812">Transmembrane</keyword>
<accession>I8UGN1</accession>
<feature type="transmembrane region" description="Helical" evidence="1">
    <location>
        <begin position="31"/>
        <end position="50"/>
    </location>
</feature>
<organism evidence="2 3">
    <name type="scientific">Fictibacillus macauensis ZFHKF-1</name>
    <dbReference type="NCBI Taxonomy" id="1196324"/>
    <lineage>
        <taxon>Bacteria</taxon>
        <taxon>Bacillati</taxon>
        <taxon>Bacillota</taxon>
        <taxon>Bacilli</taxon>
        <taxon>Bacillales</taxon>
        <taxon>Fictibacillaceae</taxon>
        <taxon>Fictibacillus</taxon>
    </lineage>
</organism>
<evidence type="ECO:0000313" key="2">
    <source>
        <dbReference type="EMBL" id="EIT86045.1"/>
    </source>
</evidence>
<keyword evidence="3" id="KW-1185">Reference proteome</keyword>
<dbReference type="PATRIC" id="fig|1196324.3.peg.1429"/>
<evidence type="ECO:0000256" key="1">
    <source>
        <dbReference type="SAM" id="Phobius"/>
    </source>
</evidence>
<dbReference type="RefSeq" id="WP_007201494.1">
    <property type="nucleotide sequence ID" value="NZ_AKKV01000023.1"/>
</dbReference>
<keyword evidence="1" id="KW-0472">Membrane</keyword>
<name>I8UGN1_9BACL</name>
<comment type="caution">
    <text evidence="2">The sequence shown here is derived from an EMBL/GenBank/DDBJ whole genome shotgun (WGS) entry which is preliminary data.</text>
</comment>
<dbReference type="OrthoDB" id="2938453at2"/>
<dbReference type="AlphaFoldDB" id="I8UGN1"/>
<dbReference type="STRING" id="1196324.A374_06986"/>
<protein>
    <submittedName>
        <fullName evidence="2">Uncharacterized protein</fullName>
    </submittedName>
</protein>
<dbReference type="EMBL" id="AKKV01000023">
    <property type="protein sequence ID" value="EIT86045.1"/>
    <property type="molecule type" value="Genomic_DNA"/>
</dbReference>
<dbReference type="Proteomes" id="UP000004080">
    <property type="component" value="Unassembled WGS sequence"/>
</dbReference>
<feature type="transmembrane region" description="Helical" evidence="1">
    <location>
        <begin position="6"/>
        <end position="24"/>
    </location>
</feature>
<evidence type="ECO:0000313" key="3">
    <source>
        <dbReference type="Proteomes" id="UP000004080"/>
    </source>
</evidence>
<gene>
    <name evidence="2" type="ORF">A374_06986</name>
</gene>
<feature type="transmembrane region" description="Helical" evidence="1">
    <location>
        <begin position="56"/>
        <end position="77"/>
    </location>
</feature>
<sequence>MWELPLYLIFAPILTLGISLLFGLKHKNMYLAPLIIFIALNIPTLLVPLYQNVGRGAMFGYALFFSFISFFISFLAIRIKTLRSKLS</sequence>
<proteinExistence type="predicted"/>